<evidence type="ECO:0000259" key="3">
    <source>
        <dbReference type="Pfam" id="PF16564"/>
    </source>
</evidence>
<reference evidence="5" key="1">
    <citation type="journal article" date="2013" name="Science">
        <title>Comparative analysis of bat genomes provides insight into the evolution of flight and immunity.</title>
        <authorList>
            <person name="Zhang G."/>
            <person name="Cowled C."/>
            <person name="Shi Z."/>
            <person name="Huang Z."/>
            <person name="Bishop-Lilly K.A."/>
            <person name="Fang X."/>
            <person name="Wynne J.W."/>
            <person name="Xiong Z."/>
            <person name="Baker M.L."/>
            <person name="Zhao W."/>
            <person name="Tachedjian M."/>
            <person name="Zhu Y."/>
            <person name="Zhou P."/>
            <person name="Jiang X."/>
            <person name="Ng J."/>
            <person name="Yang L."/>
            <person name="Wu L."/>
            <person name="Xiao J."/>
            <person name="Feng Y."/>
            <person name="Chen Y."/>
            <person name="Sun X."/>
            <person name="Zhang Y."/>
            <person name="Marsh G.A."/>
            <person name="Crameri G."/>
            <person name="Broder C.C."/>
            <person name="Frey K.G."/>
            <person name="Wang L.F."/>
            <person name="Wang J."/>
        </authorList>
    </citation>
    <scope>NUCLEOTIDE SEQUENCE [LARGE SCALE GENOMIC DNA]</scope>
</reference>
<evidence type="ECO:0000259" key="2">
    <source>
        <dbReference type="Pfam" id="PF14048"/>
    </source>
</evidence>
<dbReference type="eggNOG" id="KOG4161">
    <property type="taxonomic scope" value="Eukaryota"/>
</dbReference>
<gene>
    <name evidence="4" type="ORF">PAL_GLEAN10001027</name>
</gene>
<dbReference type="Pfam" id="PF16564">
    <property type="entry name" value="MBDa"/>
    <property type="match status" value="1"/>
</dbReference>
<dbReference type="Proteomes" id="UP000010552">
    <property type="component" value="Unassembled WGS sequence"/>
</dbReference>
<dbReference type="InterPro" id="IPR032343">
    <property type="entry name" value="MBD2/MBD3_p55-bd"/>
</dbReference>
<evidence type="ECO:0000313" key="5">
    <source>
        <dbReference type="Proteomes" id="UP000010552"/>
    </source>
</evidence>
<name>L5KMQ6_PTEAL</name>
<protein>
    <submittedName>
        <fullName evidence="4">Putative methyl-CpG-binding domain protein 3-like 3</fullName>
    </submittedName>
</protein>
<proteinExistence type="predicted"/>
<dbReference type="Pfam" id="PF14048">
    <property type="entry name" value="MBD_C"/>
    <property type="match status" value="1"/>
</dbReference>
<feature type="region of interest" description="Disordered" evidence="1">
    <location>
        <begin position="1"/>
        <end position="24"/>
    </location>
</feature>
<dbReference type="EMBL" id="KB030644">
    <property type="protein sequence ID" value="ELK12830.1"/>
    <property type="molecule type" value="Genomic_DNA"/>
</dbReference>
<keyword evidence="5" id="KW-1185">Reference proteome</keyword>
<accession>L5KMQ6</accession>
<sequence length="186" mass="20808">MMPQTLKKKREVHLAKTKRRHRERSALPMRLTSCIFKRRVTRITSHPGSEVRRRQWDETLEKPQQVCAYRRLQGLQACSSEGEPLSALDITNVIKMIAPGSACESRDGAGAGSLHTSPGPTAARSSGWAELIPAADLSLRQFLCGQPVTPGDIRRQTWKVKKARERLAMALRADRLAREAEGASWQ</sequence>
<evidence type="ECO:0000256" key="1">
    <source>
        <dbReference type="SAM" id="MobiDB-lite"/>
    </source>
</evidence>
<feature type="compositionally biased region" description="Basic residues" evidence="1">
    <location>
        <begin position="1"/>
        <end position="23"/>
    </location>
</feature>
<dbReference type="STRING" id="9402.L5KMQ6"/>
<evidence type="ECO:0000313" key="4">
    <source>
        <dbReference type="EMBL" id="ELK12830.1"/>
    </source>
</evidence>
<organism evidence="4 5">
    <name type="scientific">Pteropus alecto</name>
    <name type="common">Black flying fox</name>
    <dbReference type="NCBI Taxonomy" id="9402"/>
    <lineage>
        <taxon>Eukaryota</taxon>
        <taxon>Metazoa</taxon>
        <taxon>Chordata</taxon>
        <taxon>Craniata</taxon>
        <taxon>Vertebrata</taxon>
        <taxon>Euteleostomi</taxon>
        <taxon>Mammalia</taxon>
        <taxon>Eutheria</taxon>
        <taxon>Laurasiatheria</taxon>
        <taxon>Chiroptera</taxon>
        <taxon>Yinpterochiroptera</taxon>
        <taxon>Pteropodoidea</taxon>
        <taxon>Pteropodidae</taxon>
        <taxon>Pteropodinae</taxon>
        <taxon>Pteropus</taxon>
    </lineage>
</organism>
<feature type="domain" description="Methyl-CpG binding protein 2/3 C-terminal" evidence="2">
    <location>
        <begin position="81"/>
        <end position="171"/>
    </location>
</feature>
<feature type="domain" description="Methyl-CpG-binding" evidence="3">
    <location>
        <begin position="7"/>
        <end position="77"/>
    </location>
</feature>
<dbReference type="InterPro" id="IPR025884">
    <property type="entry name" value="MeCpG-bd_2/3_C_dom"/>
</dbReference>
<dbReference type="InParanoid" id="L5KMQ6"/>
<dbReference type="AlphaFoldDB" id="L5KMQ6"/>
<dbReference type="GO" id="GO:0005634">
    <property type="term" value="C:nucleus"/>
    <property type="evidence" value="ECO:0007669"/>
    <property type="project" value="UniProtKB-ARBA"/>
</dbReference>